<dbReference type="InterPro" id="IPR020013">
    <property type="entry name" value="Flagellar_FlgE/F/G"/>
</dbReference>
<organism evidence="6 7">
    <name type="scientific">Lacrimispora celerecrescens</name>
    <dbReference type="NCBI Taxonomy" id="29354"/>
    <lineage>
        <taxon>Bacteria</taxon>
        <taxon>Bacillati</taxon>
        <taxon>Bacillota</taxon>
        <taxon>Clostridia</taxon>
        <taxon>Lachnospirales</taxon>
        <taxon>Lachnospiraceae</taxon>
        <taxon>Lacrimispora</taxon>
    </lineage>
</organism>
<evidence type="ECO:0000259" key="5">
    <source>
        <dbReference type="Pfam" id="PF22692"/>
    </source>
</evidence>
<dbReference type="InterPro" id="IPR037925">
    <property type="entry name" value="FlgE/F/G-like"/>
</dbReference>
<comment type="similarity">
    <text evidence="1 2">Belongs to the flagella basal body rod proteins family.</text>
</comment>
<dbReference type="GO" id="GO:0071978">
    <property type="term" value="P:bacterial-type flagellum-dependent swarming motility"/>
    <property type="evidence" value="ECO:0007669"/>
    <property type="project" value="TreeGrafter"/>
</dbReference>
<dbReference type="RefSeq" id="WP_038283825.1">
    <property type="nucleotide sequence ID" value="NZ_JPME01000026.1"/>
</dbReference>
<feature type="domain" description="Flagellar hook protein FlgE/F/G-like D1" evidence="5">
    <location>
        <begin position="88"/>
        <end position="140"/>
    </location>
</feature>
<dbReference type="Proteomes" id="UP000028525">
    <property type="component" value="Unassembled WGS sequence"/>
</dbReference>
<evidence type="ECO:0000313" key="6">
    <source>
        <dbReference type="EMBL" id="KEZ88108.1"/>
    </source>
</evidence>
<comment type="caution">
    <text evidence="6">The sequence shown here is derived from an EMBL/GenBank/DDBJ whole genome shotgun (WGS) entry which is preliminary data.</text>
</comment>
<evidence type="ECO:0000256" key="1">
    <source>
        <dbReference type="ARBA" id="ARBA00009677"/>
    </source>
</evidence>
<dbReference type="PROSITE" id="PS00588">
    <property type="entry name" value="FLAGELLA_BB_ROD"/>
    <property type="match status" value="1"/>
</dbReference>
<proteinExistence type="inferred from homology"/>
<dbReference type="PANTHER" id="PTHR30435">
    <property type="entry name" value="FLAGELLAR PROTEIN"/>
    <property type="match status" value="1"/>
</dbReference>
<evidence type="ECO:0000259" key="4">
    <source>
        <dbReference type="Pfam" id="PF06429"/>
    </source>
</evidence>
<dbReference type="GO" id="GO:0009425">
    <property type="term" value="C:bacterial-type flagellum basal body"/>
    <property type="evidence" value="ECO:0007669"/>
    <property type="project" value="UniProtKB-SubCell"/>
</dbReference>
<comment type="subcellular location">
    <subcellularLocation>
        <location evidence="2">Bacterial flagellum basal body</location>
    </subcellularLocation>
</comment>
<dbReference type="InterPro" id="IPR019776">
    <property type="entry name" value="Flagellar_basal_body_rod_CS"/>
</dbReference>
<gene>
    <name evidence="6" type="ORF">IO98_19225</name>
</gene>
<dbReference type="Pfam" id="PF06429">
    <property type="entry name" value="Flg_bbr_C"/>
    <property type="match status" value="1"/>
</dbReference>
<evidence type="ECO:0000256" key="2">
    <source>
        <dbReference type="RuleBase" id="RU362116"/>
    </source>
</evidence>
<keyword evidence="2" id="KW-0975">Bacterial flagellum</keyword>
<dbReference type="NCBIfam" id="TIGR03506">
    <property type="entry name" value="FlgEFG_subfam"/>
    <property type="match status" value="1"/>
</dbReference>
<dbReference type="OrthoDB" id="9804559at2"/>
<dbReference type="STRING" id="29354.IO98_19225"/>
<dbReference type="PANTHER" id="PTHR30435:SF19">
    <property type="entry name" value="FLAGELLAR BASAL-BODY ROD PROTEIN FLGG"/>
    <property type="match status" value="1"/>
</dbReference>
<dbReference type="InterPro" id="IPR001444">
    <property type="entry name" value="Flag_bb_rod_N"/>
</dbReference>
<sequence length="259" mass="28786">MNQSFYIGALGALNQQTKLNVVSNNIANVNTTGFKPQYSVFSDLIYAQARSTQGGNAAKMGSGTRVDLIKSDMTDMPYKETGYENDHAIEGEGFFMLKDPVTGDITYSRDGRFQLSMLEDRFYLVNSSGKRVMNMDQQEISYPVKPAVYPGEEGDIEDEEEDVQEEDGHDPKAIGVYTFARRDGISEIGNNEYTVTDKNGAPILLENATVIKGASEVSGTDFAKEMTRMMEAQRAYSYSLKMVQTSDEIETTINTLRQS</sequence>
<feature type="domain" description="Flagellar basal-body/hook protein C-terminal" evidence="4">
    <location>
        <begin position="213"/>
        <end position="256"/>
    </location>
</feature>
<name>A0A084JGM4_9FIRM</name>
<reference evidence="6 7" key="1">
    <citation type="submission" date="2014-07" db="EMBL/GenBank/DDBJ databases">
        <title>Draft genome of Clostridium celerecrescens 152B isolated from sediments associated with methane hydrate from Krishna Godavari basin.</title>
        <authorList>
            <person name="Honkalas V.S."/>
            <person name="Dabir A.P."/>
            <person name="Arora P."/>
            <person name="Dhakephalkar P.K."/>
        </authorList>
    </citation>
    <scope>NUCLEOTIDE SEQUENCE [LARGE SCALE GENOMIC DNA]</scope>
    <source>
        <strain evidence="6 7">152B</strain>
    </source>
</reference>
<dbReference type="Pfam" id="PF22692">
    <property type="entry name" value="LlgE_F_G_D1"/>
    <property type="match status" value="1"/>
</dbReference>
<feature type="domain" description="Flagellar basal body rod protein N-terminal" evidence="3">
    <location>
        <begin position="8"/>
        <end position="35"/>
    </location>
</feature>
<dbReference type="Pfam" id="PF00460">
    <property type="entry name" value="Flg_bb_rod"/>
    <property type="match status" value="1"/>
</dbReference>
<dbReference type="EMBL" id="JPME01000026">
    <property type="protein sequence ID" value="KEZ88108.1"/>
    <property type="molecule type" value="Genomic_DNA"/>
</dbReference>
<keyword evidence="7" id="KW-1185">Reference proteome</keyword>
<accession>A0A084JGM4</accession>
<evidence type="ECO:0000313" key="7">
    <source>
        <dbReference type="Proteomes" id="UP000028525"/>
    </source>
</evidence>
<evidence type="ECO:0000259" key="3">
    <source>
        <dbReference type="Pfam" id="PF00460"/>
    </source>
</evidence>
<dbReference type="SUPFAM" id="SSF117143">
    <property type="entry name" value="Flagellar hook protein flgE"/>
    <property type="match status" value="1"/>
</dbReference>
<dbReference type="AlphaFoldDB" id="A0A084JGM4"/>
<dbReference type="InterPro" id="IPR010930">
    <property type="entry name" value="Flg_bb/hook_C_dom"/>
</dbReference>
<protein>
    <submittedName>
        <fullName evidence="6">Uncharacterized protein</fullName>
    </submittedName>
</protein>
<dbReference type="InterPro" id="IPR053967">
    <property type="entry name" value="LlgE_F_G-like_D1"/>
</dbReference>